<keyword evidence="5" id="KW-1185">Reference proteome</keyword>
<dbReference type="GO" id="GO:0016740">
    <property type="term" value="F:transferase activity"/>
    <property type="evidence" value="ECO:0007669"/>
    <property type="project" value="UniProtKB-KW"/>
</dbReference>
<dbReference type="SUPFAM" id="SSF53448">
    <property type="entry name" value="Nucleotide-diphospho-sugar transferases"/>
    <property type="match status" value="1"/>
</dbReference>
<dbReference type="RefSeq" id="WP_367984092.1">
    <property type="nucleotide sequence ID" value="NZ_JBAKFF010000001.1"/>
</dbReference>
<dbReference type="Pfam" id="PF01501">
    <property type="entry name" value="Glyco_transf_8"/>
    <property type="match status" value="1"/>
</dbReference>
<dbReference type="Proteomes" id="UP001556637">
    <property type="component" value="Unassembled WGS sequence"/>
</dbReference>
<evidence type="ECO:0000256" key="3">
    <source>
        <dbReference type="ARBA" id="ARBA00022723"/>
    </source>
</evidence>
<protein>
    <submittedName>
        <fullName evidence="4">Glycosyltransferase family 8 protein</fullName>
        <ecNumber evidence="4">2.-.-.-</ecNumber>
    </submittedName>
</protein>
<dbReference type="CDD" id="cd04194">
    <property type="entry name" value="GT8_A4GalT_like"/>
    <property type="match status" value="1"/>
</dbReference>
<dbReference type="PANTHER" id="PTHR13778">
    <property type="entry name" value="GLYCOSYLTRANSFERASE 8 DOMAIN-CONTAINING PROTEIN"/>
    <property type="match status" value="1"/>
</dbReference>
<evidence type="ECO:0000313" key="5">
    <source>
        <dbReference type="Proteomes" id="UP001556637"/>
    </source>
</evidence>
<dbReference type="EC" id="2.-.-.-" evidence="4"/>
<evidence type="ECO:0000256" key="1">
    <source>
        <dbReference type="ARBA" id="ARBA00022676"/>
    </source>
</evidence>
<evidence type="ECO:0000313" key="4">
    <source>
        <dbReference type="EMBL" id="MEX0431337.1"/>
    </source>
</evidence>
<sequence>MKKLDVVLSADERYAEHLSVVLVSTLMNCSDPGRIRFTILDGGLHPETADRLSALVEGYGANMVLSSQSQALYQNFPVNAERMSVAAYYRISIAEILPSDVARALYLDCDLVIERDILELVTFSIDHDMAVAAVEDISRTPAYQRLDIPPHHYFNSGVLLLNLPYWRRHSIGEQVRQFKDRFAEKLTTNDQCALNGVLWDRWVRMPLLWNQQSGVYRRRMRRSGITGYSEADFRQAIKSPGIIHYVGARKPWGAVCPHPLRDRYHYYRARTPWPYRRKASMSEYLVRVRKAHHYLKGAYYRRQYVGGAGGRGQSPN</sequence>
<proteinExistence type="predicted"/>
<evidence type="ECO:0000256" key="2">
    <source>
        <dbReference type="ARBA" id="ARBA00022679"/>
    </source>
</evidence>
<keyword evidence="1" id="KW-0328">Glycosyltransferase</keyword>
<keyword evidence="2 4" id="KW-0808">Transferase</keyword>
<reference evidence="4 5" key="1">
    <citation type="submission" date="2024-02" db="EMBL/GenBank/DDBJ databases">
        <title>New especies of Spiribacter isolated from saline water.</title>
        <authorList>
            <person name="Leon M.J."/>
            <person name="De La Haba R."/>
            <person name="Sanchez-Porro C."/>
            <person name="Ventosa A."/>
        </authorList>
    </citation>
    <scope>NUCLEOTIDE SEQUENCE [LARGE SCALE GENOMIC DNA]</scope>
    <source>
        <strain evidence="5">ag22IC4-189</strain>
    </source>
</reference>
<gene>
    <name evidence="4" type="ORF">V6X30_07985</name>
</gene>
<organism evidence="4 5">
    <name type="scientific">Spiribacter insolitus</name>
    <dbReference type="NCBI Taxonomy" id="3122417"/>
    <lineage>
        <taxon>Bacteria</taxon>
        <taxon>Pseudomonadati</taxon>
        <taxon>Pseudomonadota</taxon>
        <taxon>Gammaproteobacteria</taxon>
        <taxon>Chromatiales</taxon>
        <taxon>Ectothiorhodospiraceae</taxon>
        <taxon>Spiribacter</taxon>
    </lineage>
</organism>
<keyword evidence="3" id="KW-0479">Metal-binding</keyword>
<accession>A0ABV3T810</accession>
<dbReference type="InterPro" id="IPR029044">
    <property type="entry name" value="Nucleotide-diphossugar_trans"/>
</dbReference>
<comment type="caution">
    <text evidence="4">The sequence shown here is derived from an EMBL/GenBank/DDBJ whole genome shotgun (WGS) entry which is preliminary data.</text>
</comment>
<name>A0ABV3T810_9GAMM</name>
<dbReference type="InterPro" id="IPR050748">
    <property type="entry name" value="Glycosyltrans_8_dom-fam"/>
</dbReference>
<dbReference type="Gene3D" id="3.90.550.10">
    <property type="entry name" value="Spore Coat Polysaccharide Biosynthesis Protein SpsA, Chain A"/>
    <property type="match status" value="1"/>
</dbReference>
<dbReference type="PANTHER" id="PTHR13778:SF47">
    <property type="entry name" value="LIPOPOLYSACCHARIDE 1,3-GALACTOSYLTRANSFERASE"/>
    <property type="match status" value="1"/>
</dbReference>
<dbReference type="EMBL" id="JBAKFF010000001">
    <property type="protein sequence ID" value="MEX0431337.1"/>
    <property type="molecule type" value="Genomic_DNA"/>
</dbReference>
<dbReference type="InterPro" id="IPR002495">
    <property type="entry name" value="Glyco_trans_8"/>
</dbReference>